<proteinExistence type="predicted"/>
<sequence length="97" mass="11023">MVMRSRQIGKRYLASLMNTIMVVWLKLEIYGQSIPRKWCGYTPHHYNFQFIGLDESPTSRIANPSPSGTPIPWGYCAYPSPWFLNGTPAVVLGFSLL</sequence>
<evidence type="ECO:0000313" key="2">
    <source>
        <dbReference type="Proteomes" id="UP000499080"/>
    </source>
</evidence>
<dbReference type="EMBL" id="BGPR01000997">
    <property type="protein sequence ID" value="GBM42518.1"/>
    <property type="molecule type" value="Genomic_DNA"/>
</dbReference>
<name>A0A4Y2FPV4_ARAVE</name>
<accession>A0A4Y2FPV4</accession>
<gene>
    <name evidence="1" type="ORF">AVEN_80029_1</name>
</gene>
<dbReference type="Proteomes" id="UP000499080">
    <property type="component" value="Unassembled WGS sequence"/>
</dbReference>
<dbReference type="AlphaFoldDB" id="A0A4Y2FPV4"/>
<keyword evidence="2" id="KW-1185">Reference proteome</keyword>
<organism evidence="1 2">
    <name type="scientific">Araneus ventricosus</name>
    <name type="common">Orbweaver spider</name>
    <name type="synonym">Epeira ventricosa</name>
    <dbReference type="NCBI Taxonomy" id="182803"/>
    <lineage>
        <taxon>Eukaryota</taxon>
        <taxon>Metazoa</taxon>
        <taxon>Ecdysozoa</taxon>
        <taxon>Arthropoda</taxon>
        <taxon>Chelicerata</taxon>
        <taxon>Arachnida</taxon>
        <taxon>Araneae</taxon>
        <taxon>Araneomorphae</taxon>
        <taxon>Entelegynae</taxon>
        <taxon>Araneoidea</taxon>
        <taxon>Araneidae</taxon>
        <taxon>Araneus</taxon>
    </lineage>
</organism>
<protein>
    <submittedName>
        <fullName evidence="1">Uncharacterized protein</fullName>
    </submittedName>
</protein>
<comment type="caution">
    <text evidence="1">The sequence shown here is derived from an EMBL/GenBank/DDBJ whole genome shotgun (WGS) entry which is preliminary data.</text>
</comment>
<reference evidence="1 2" key="1">
    <citation type="journal article" date="2019" name="Sci. Rep.">
        <title>Orb-weaving spider Araneus ventricosus genome elucidates the spidroin gene catalogue.</title>
        <authorList>
            <person name="Kono N."/>
            <person name="Nakamura H."/>
            <person name="Ohtoshi R."/>
            <person name="Moran D.A.P."/>
            <person name="Shinohara A."/>
            <person name="Yoshida Y."/>
            <person name="Fujiwara M."/>
            <person name="Mori M."/>
            <person name="Tomita M."/>
            <person name="Arakawa K."/>
        </authorList>
    </citation>
    <scope>NUCLEOTIDE SEQUENCE [LARGE SCALE GENOMIC DNA]</scope>
</reference>
<evidence type="ECO:0000313" key="1">
    <source>
        <dbReference type="EMBL" id="GBM42518.1"/>
    </source>
</evidence>